<name>A0A834FVZ7_RHOSS</name>
<evidence type="ECO:0000313" key="2">
    <source>
        <dbReference type="EMBL" id="KAF7114275.1"/>
    </source>
</evidence>
<keyword evidence="1" id="KW-1133">Transmembrane helix</keyword>
<dbReference type="AlphaFoldDB" id="A0A834FVZ7"/>
<protein>
    <submittedName>
        <fullName evidence="2">Uncharacterized protein</fullName>
    </submittedName>
</protein>
<reference evidence="2" key="1">
    <citation type="submission" date="2019-11" db="EMBL/GenBank/DDBJ databases">
        <authorList>
            <person name="Liu Y."/>
            <person name="Hou J."/>
            <person name="Li T.-Q."/>
            <person name="Guan C.-H."/>
            <person name="Wu X."/>
            <person name="Wu H.-Z."/>
            <person name="Ling F."/>
            <person name="Zhang R."/>
            <person name="Shi X.-G."/>
            <person name="Ren J.-P."/>
            <person name="Chen E.-F."/>
            <person name="Sun J.-M."/>
        </authorList>
    </citation>
    <scope>NUCLEOTIDE SEQUENCE</scope>
    <source>
        <strain evidence="2">Adult_tree_wgs_1</strain>
        <tissue evidence="2">Leaves</tissue>
    </source>
</reference>
<keyword evidence="3" id="KW-1185">Reference proteome</keyword>
<dbReference type="Proteomes" id="UP000626092">
    <property type="component" value="Unassembled WGS sequence"/>
</dbReference>
<sequence>MEAPTIRKPKSENPNCSLLASTPIAAAIAIVTALCFFLGFLPNWFGVDFRRTGAGSACSLLASTPIVSAMFSFHGLHNNGG</sequence>
<evidence type="ECO:0000256" key="1">
    <source>
        <dbReference type="SAM" id="Phobius"/>
    </source>
</evidence>
<accession>A0A834FVZ7</accession>
<feature type="transmembrane region" description="Helical" evidence="1">
    <location>
        <begin position="20"/>
        <end position="41"/>
    </location>
</feature>
<comment type="caution">
    <text evidence="2">The sequence shown here is derived from an EMBL/GenBank/DDBJ whole genome shotgun (WGS) entry which is preliminary data.</text>
</comment>
<feature type="transmembrane region" description="Helical" evidence="1">
    <location>
        <begin position="53"/>
        <end position="73"/>
    </location>
</feature>
<keyword evidence="1" id="KW-0472">Membrane</keyword>
<evidence type="ECO:0000313" key="3">
    <source>
        <dbReference type="Proteomes" id="UP000626092"/>
    </source>
</evidence>
<organism evidence="2 3">
    <name type="scientific">Rhododendron simsii</name>
    <name type="common">Sims's rhododendron</name>
    <dbReference type="NCBI Taxonomy" id="118357"/>
    <lineage>
        <taxon>Eukaryota</taxon>
        <taxon>Viridiplantae</taxon>
        <taxon>Streptophyta</taxon>
        <taxon>Embryophyta</taxon>
        <taxon>Tracheophyta</taxon>
        <taxon>Spermatophyta</taxon>
        <taxon>Magnoliopsida</taxon>
        <taxon>eudicotyledons</taxon>
        <taxon>Gunneridae</taxon>
        <taxon>Pentapetalae</taxon>
        <taxon>asterids</taxon>
        <taxon>Ericales</taxon>
        <taxon>Ericaceae</taxon>
        <taxon>Ericoideae</taxon>
        <taxon>Rhodoreae</taxon>
        <taxon>Rhododendron</taxon>
    </lineage>
</organism>
<dbReference type="EMBL" id="WJXA01000229">
    <property type="protein sequence ID" value="KAF7114275.1"/>
    <property type="molecule type" value="Genomic_DNA"/>
</dbReference>
<proteinExistence type="predicted"/>
<gene>
    <name evidence="2" type="ORF">RHSIM_RhsimUnG0094200</name>
</gene>
<keyword evidence="1" id="KW-0812">Transmembrane</keyword>